<dbReference type="NCBIfam" id="NF037970">
    <property type="entry name" value="vanZ_1"/>
    <property type="match status" value="1"/>
</dbReference>
<dbReference type="PANTHER" id="PTHR28008:SF1">
    <property type="entry name" value="DOMAIN PROTEIN, PUTATIVE (AFU_ORTHOLOGUE AFUA_3G10980)-RELATED"/>
    <property type="match status" value="1"/>
</dbReference>
<keyword evidence="4" id="KW-1185">Reference proteome</keyword>
<organism evidence="3 4">
    <name type="scientific">Nitrosospira multiformis (strain ATCC 25196 / NCIMB 11849 / C 71)</name>
    <dbReference type="NCBI Taxonomy" id="323848"/>
    <lineage>
        <taxon>Bacteria</taxon>
        <taxon>Pseudomonadati</taxon>
        <taxon>Pseudomonadota</taxon>
        <taxon>Betaproteobacteria</taxon>
        <taxon>Nitrosomonadales</taxon>
        <taxon>Nitrosomonadaceae</taxon>
        <taxon>Nitrosospira</taxon>
    </lineage>
</organism>
<protein>
    <submittedName>
        <fullName evidence="3">VanZ like protein</fullName>
    </submittedName>
</protein>
<feature type="transmembrane region" description="Helical" evidence="1">
    <location>
        <begin position="53"/>
        <end position="71"/>
    </location>
</feature>
<dbReference type="HOGENOM" id="CLU_1395063_0_0_4"/>
<dbReference type="KEGG" id="nmu:Nmul_A2594"/>
<feature type="transmembrane region" description="Helical" evidence="1">
    <location>
        <begin position="21"/>
        <end position="41"/>
    </location>
</feature>
<proteinExistence type="predicted"/>
<dbReference type="EMBL" id="CP000103">
    <property type="protein sequence ID" value="ABB75881.1"/>
    <property type="molecule type" value="Genomic_DNA"/>
</dbReference>
<reference evidence="3 4" key="2">
    <citation type="journal article" date="2008" name="Appl. Environ. Microbiol.">
        <title>Complete genome sequence of Nitrosospira multiformis, an ammonia-oxidizing bacterium from the soil environment.</title>
        <authorList>
            <person name="Norton J.M."/>
            <person name="Klotz M.G."/>
            <person name="Stein L.Y."/>
            <person name="Arp D.J."/>
            <person name="Bottomley P.J."/>
            <person name="Chain P.S."/>
            <person name="Hauser L.J."/>
            <person name="Land M.L."/>
            <person name="Larimer F.W."/>
            <person name="Shin M.W."/>
            <person name="Starkenburg S.R."/>
        </authorList>
    </citation>
    <scope>NUCLEOTIDE SEQUENCE [LARGE SCALE GENOMIC DNA]</scope>
    <source>
        <strain evidence="4">ATCC 25196 / NCIMB 11849 / C 71</strain>
    </source>
</reference>
<reference evidence="4" key="1">
    <citation type="submission" date="2005-08" db="EMBL/GenBank/DDBJ databases">
        <title>Complete sequence of chromosome 1 of Nitrosospira multiformis ATCC 25196.</title>
        <authorList>
            <person name="Copeland A."/>
            <person name="Lucas S."/>
            <person name="Lapidus A."/>
            <person name="Barry K."/>
            <person name="Detter J.C."/>
            <person name="Glavina T."/>
            <person name="Hammon N."/>
            <person name="Israni S."/>
            <person name="Pitluck S."/>
            <person name="Chain P."/>
            <person name="Malfatti S."/>
            <person name="Shin M."/>
            <person name="Vergez L."/>
            <person name="Schmutz J."/>
            <person name="Larimer F."/>
            <person name="Land M."/>
            <person name="Hauser L."/>
            <person name="Kyrpides N."/>
            <person name="Lykidis A."/>
            <person name="Richardson P."/>
        </authorList>
    </citation>
    <scope>NUCLEOTIDE SEQUENCE [LARGE SCALE GENOMIC DNA]</scope>
    <source>
        <strain evidence="4">ATCC 25196 / NCIMB 11849 / C 71</strain>
    </source>
</reference>
<evidence type="ECO:0000313" key="3">
    <source>
        <dbReference type="EMBL" id="ABB75881.1"/>
    </source>
</evidence>
<name>Q2Y5U0_NITMU</name>
<feature type="domain" description="VanZ-like" evidence="2">
    <location>
        <begin position="47"/>
        <end position="122"/>
    </location>
</feature>
<keyword evidence="1" id="KW-0472">Membrane</keyword>
<evidence type="ECO:0000313" key="4">
    <source>
        <dbReference type="Proteomes" id="UP000002718"/>
    </source>
</evidence>
<keyword evidence="1" id="KW-0812">Transmembrane</keyword>
<evidence type="ECO:0000256" key="1">
    <source>
        <dbReference type="SAM" id="Phobius"/>
    </source>
</evidence>
<dbReference type="PANTHER" id="PTHR28008">
    <property type="entry name" value="DOMAIN PROTEIN, PUTATIVE (AFU_ORTHOLOGUE AFUA_3G10980)-RELATED"/>
    <property type="match status" value="1"/>
</dbReference>
<dbReference type="InterPro" id="IPR006976">
    <property type="entry name" value="VanZ-like"/>
</dbReference>
<gene>
    <name evidence="3" type="ordered locus">Nmul_A2594</name>
</gene>
<dbReference type="eggNOG" id="COG5652">
    <property type="taxonomic scope" value="Bacteria"/>
</dbReference>
<dbReference type="Pfam" id="PF04892">
    <property type="entry name" value="VanZ"/>
    <property type="match status" value="1"/>
</dbReference>
<dbReference type="Proteomes" id="UP000002718">
    <property type="component" value="Chromosome"/>
</dbReference>
<evidence type="ECO:0000259" key="2">
    <source>
        <dbReference type="Pfam" id="PF04892"/>
    </source>
</evidence>
<dbReference type="AlphaFoldDB" id="Q2Y5U0"/>
<keyword evidence="1" id="KW-1133">Transmembrane helix</keyword>
<accession>Q2Y5U0</accession>
<sequence>MSIRNFILHLQRLTYRHFPAIAILAALGIVAVLFVGGRQSIAVGLIPSPWDKLVHAGVFALLACTIGWASNLRGWHKLAIAFFSALLVGALDELHQMYLPGREAGVDDFIADIIGSIFGTAFLGMRGSRPLHTPSRYRGVSSFTLMRSRDQGNGDRSRSCRHTPHSILAPVKRYCRGNAARDPDVAIDRGAKPKW</sequence>